<dbReference type="PANTHER" id="PTHR21661:SF35">
    <property type="entry name" value="EPOXIDE HYDROLASE"/>
    <property type="match status" value="1"/>
</dbReference>
<proteinExistence type="inferred from homology"/>
<organism evidence="6 7">
    <name type="scientific">Rhizocola hellebori</name>
    <dbReference type="NCBI Taxonomy" id="1392758"/>
    <lineage>
        <taxon>Bacteria</taxon>
        <taxon>Bacillati</taxon>
        <taxon>Actinomycetota</taxon>
        <taxon>Actinomycetes</taxon>
        <taxon>Micromonosporales</taxon>
        <taxon>Micromonosporaceae</taxon>
        <taxon>Rhizocola</taxon>
    </lineage>
</organism>
<name>A0A8J3QDA8_9ACTN</name>
<dbReference type="EMBL" id="BONY01000038">
    <property type="protein sequence ID" value="GIH07598.1"/>
    <property type="molecule type" value="Genomic_DNA"/>
</dbReference>
<keyword evidence="2" id="KW-0058">Aromatic hydrocarbons catabolism</keyword>
<gene>
    <name evidence="6" type="ORF">Rhe02_56650</name>
</gene>
<feature type="domain" description="Epoxide hydrolase N-terminal" evidence="5">
    <location>
        <begin position="1"/>
        <end position="106"/>
    </location>
</feature>
<dbReference type="Proteomes" id="UP000612899">
    <property type="component" value="Unassembled WGS sequence"/>
</dbReference>
<keyword evidence="3 6" id="KW-0378">Hydrolase</keyword>
<dbReference type="InterPro" id="IPR029058">
    <property type="entry name" value="AB_hydrolase_fold"/>
</dbReference>
<dbReference type="SUPFAM" id="SSF53474">
    <property type="entry name" value="alpha/beta-Hydrolases"/>
    <property type="match status" value="1"/>
</dbReference>
<dbReference type="AlphaFoldDB" id="A0A8J3QDA8"/>
<evidence type="ECO:0000256" key="1">
    <source>
        <dbReference type="ARBA" id="ARBA00010088"/>
    </source>
</evidence>
<evidence type="ECO:0000313" key="6">
    <source>
        <dbReference type="EMBL" id="GIH07598.1"/>
    </source>
</evidence>
<dbReference type="GO" id="GO:0097176">
    <property type="term" value="P:epoxide metabolic process"/>
    <property type="evidence" value="ECO:0007669"/>
    <property type="project" value="TreeGrafter"/>
</dbReference>
<keyword evidence="7" id="KW-1185">Reference proteome</keyword>
<dbReference type="PRINTS" id="PR00412">
    <property type="entry name" value="EPOXHYDRLASE"/>
</dbReference>
<evidence type="ECO:0000313" key="7">
    <source>
        <dbReference type="Proteomes" id="UP000612899"/>
    </source>
</evidence>
<feature type="active site" description="Proton acceptor" evidence="4">
    <location>
        <position position="349"/>
    </location>
</feature>
<sequence>MTPFQVRVSDEDLADLRLRVAGTRWPEGETVDDWSQGVPLAYARDLADYWAQSYDWRSVETRLNAIPQFVTMVDGVDIHFLHARSPHPNALPLLLTHGWPGSVLEFLDLIEPLTNPPNPADAFHVVVPSMPGFGFSGKPFAPGWKVERIAQAWGMLMQQLGYKYYGAHGGDLGSFVSAHLGHIDPTHVAGIHITMVFADAPPPEEQVQLTERDYAGLAYMKSFQQTESGYSAIMSTKPQTLGYGLTDSPVGQMAWIAEKFWTWTDHPGDLEKVISRDQLLDTVTLYWLTATAASAGRLYWESHYKVPNVRVEVPTACLLFPKDARMPRAWCERRFTDLRRWTDATTGGHFPALEQPGYLVDDLRAFFGQVRR</sequence>
<evidence type="ECO:0000256" key="4">
    <source>
        <dbReference type="PIRSR" id="PIRSR001112-1"/>
    </source>
</evidence>
<reference evidence="6" key="1">
    <citation type="submission" date="2021-01" db="EMBL/GenBank/DDBJ databases">
        <title>Whole genome shotgun sequence of Rhizocola hellebori NBRC 109834.</title>
        <authorList>
            <person name="Komaki H."/>
            <person name="Tamura T."/>
        </authorList>
    </citation>
    <scope>NUCLEOTIDE SEQUENCE</scope>
    <source>
        <strain evidence="6">NBRC 109834</strain>
    </source>
</reference>
<dbReference type="Pfam" id="PF06441">
    <property type="entry name" value="EHN"/>
    <property type="match status" value="1"/>
</dbReference>
<dbReference type="RefSeq" id="WP_203911382.1">
    <property type="nucleotide sequence ID" value="NZ_BONY01000038.1"/>
</dbReference>
<feature type="active site" description="Nucleophile" evidence="4">
    <location>
        <position position="171"/>
    </location>
</feature>
<dbReference type="InterPro" id="IPR010497">
    <property type="entry name" value="Epoxide_hydro_N"/>
</dbReference>
<comment type="similarity">
    <text evidence="1">Belongs to the peptidase S33 family.</text>
</comment>
<dbReference type="InterPro" id="IPR016292">
    <property type="entry name" value="Epoxide_hydrolase"/>
</dbReference>
<feature type="active site" description="Proton donor" evidence="4">
    <location>
        <position position="299"/>
    </location>
</feature>
<evidence type="ECO:0000256" key="2">
    <source>
        <dbReference type="ARBA" id="ARBA00022797"/>
    </source>
</evidence>
<dbReference type="Gene3D" id="3.40.50.1820">
    <property type="entry name" value="alpha/beta hydrolase"/>
    <property type="match status" value="1"/>
</dbReference>
<evidence type="ECO:0000259" key="5">
    <source>
        <dbReference type="Pfam" id="PF06441"/>
    </source>
</evidence>
<dbReference type="PANTHER" id="PTHR21661">
    <property type="entry name" value="EPOXIDE HYDROLASE 1-RELATED"/>
    <property type="match status" value="1"/>
</dbReference>
<accession>A0A8J3QDA8</accession>
<protein>
    <submittedName>
        <fullName evidence="6">Hydrolase</fullName>
    </submittedName>
</protein>
<dbReference type="GO" id="GO:0004301">
    <property type="term" value="F:epoxide hydrolase activity"/>
    <property type="evidence" value="ECO:0007669"/>
    <property type="project" value="TreeGrafter"/>
</dbReference>
<dbReference type="PIRSF" id="PIRSF001112">
    <property type="entry name" value="Epoxide_hydrolase"/>
    <property type="match status" value="1"/>
</dbReference>
<evidence type="ECO:0000256" key="3">
    <source>
        <dbReference type="ARBA" id="ARBA00022801"/>
    </source>
</evidence>
<comment type="caution">
    <text evidence="6">The sequence shown here is derived from an EMBL/GenBank/DDBJ whole genome shotgun (WGS) entry which is preliminary data.</text>
</comment>
<dbReference type="InterPro" id="IPR000639">
    <property type="entry name" value="Epox_hydrolase-like"/>
</dbReference>